<dbReference type="RefSeq" id="WP_100115729.1">
    <property type="nucleotide sequence ID" value="NZ_MEIV01000020.1"/>
</dbReference>
<dbReference type="Proteomes" id="UP000231094">
    <property type="component" value="Unassembled WGS sequence"/>
</dbReference>
<sequence length="60" mass="7018">MGGKAFDPDFVLSDFKRNKVCESTGKVKSYSYEFNDVVYTQEHEQNQQSLRFIITLYLDS</sequence>
<accession>A0A2N9Y620</accession>
<evidence type="ECO:0000313" key="1">
    <source>
        <dbReference type="EMBL" id="PIT64179.1"/>
    </source>
</evidence>
<comment type="caution">
    <text evidence="1">The sequence shown here is derived from an EMBL/GenBank/DDBJ whole genome shotgun (WGS) entry which is preliminary data.</text>
</comment>
<dbReference type="EMBL" id="MEIV01000020">
    <property type="protein sequence ID" value="PIT64179.1"/>
    <property type="molecule type" value="Genomic_DNA"/>
</dbReference>
<gene>
    <name evidence="1" type="ORF">BHC47_02950</name>
</gene>
<evidence type="ECO:0000313" key="2">
    <source>
        <dbReference type="Proteomes" id="UP000231094"/>
    </source>
</evidence>
<name>A0A2N9Y620_9NEIS</name>
<protein>
    <submittedName>
        <fullName evidence="1">Uncharacterized protein</fullName>
    </submittedName>
</protein>
<proteinExistence type="predicted"/>
<dbReference type="AlphaFoldDB" id="A0A2N9Y620"/>
<reference evidence="1 2" key="1">
    <citation type="journal article" date="2017" name="MBio">
        <title>Type VI secretion-mediated competition in the bee gut microbiome.</title>
        <authorList>
            <person name="Steele M.I."/>
            <person name="Kwong W.K."/>
            <person name="Powell J.E."/>
            <person name="Whiteley M."/>
            <person name="Moran N.A."/>
        </authorList>
    </citation>
    <scope>NUCLEOTIDE SEQUENCE [LARGE SCALE GENOMIC DNA]</scope>
    <source>
        <strain evidence="1 2">PEB0171</strain>
    </source>
</reference>
<organism evidence="1 2">
    <name type="scientific">Snodgrassella alvi</name>
    <dbReference type="NCBI Taxonomy" id="1196083"/>
    <lineage>
        <taxon>Bacteria</taxon>
        <taxon>Pseudomonadati</taxon>
        <taxon>Pseudomonadota</taxon>
        <taxon>Betaproteobacteria</taxon>
        <taxon>Neisseriales</taxon>
        <taxon>Neisseriaceae</taxon>
        <taxon>Snodgrassella</taxon>
    </lineage>
</organism>